<dbReference type="AlphaFoldDB" id="A0A5B0P0P0"/>
<proteinExistence type="predicted"/>
<feature type="region of interest" description="Disordered" evidence="1">
    <location>
        <begin position="1"/>
        <end position="62"/>
    </location>
</feature>
<evidence type="ECO:0000313" key="3">
    <source>
        <dbReference type="Proteomes" id="UP000324748"/>
    </source>
</evidence>
<feature type="non-terminal residue" evidence="2">
    <location>
        <position position="100"/>
    </location>
</feature>
<feature type="compositionally biased region" description="Basic residues" evidence="1">
    <location>
        <begin position="83"/>
        <end position="100"/>
    </location>
</feature>
<name>A0A5B0P0P0_PUCGR</name>
<dbReference type="EMBL" id="VSWC01000079">
    <property type="protein sequence ID" value="KAA1094284.1"/>
    <property type="molecule type" value="Genomic_DNA"/>
</dbReference>
<keyword evidence="3" id="KW-1185">Reference proteome</keyword>
<protein>
    <submittedName>
        <fullName evidence="2">Uncharacterized protein</fullName>
    </submittedName>
</protein>
<dbReference type="Proteomes" id="UP000324748">
    <property type="component" value="Unassembled WGS sequence"/>
</dbReference>
<reference evidence="2 3" key="1">
    <citation type="submission" date="2019-05" db="EMBL/GenBank/DDBJ databases">
        <title>Emergence of the Ug99 lineage of the wheat stem rust pathogen through somatic hybridization.</title>
        <authorList>
            <person name="Li F."/>
            <person name="Upadhyaya N.M."/>
            <person name="Sperschneider J."/>
            <person name="Matny O."/>
            <person name="Nguyen-Phuc H."/>
            <person name="Mago R."/>
            <person name="Raley C."/>
            <person name="Miller M.E."/>
            <person name="Silverstein K.A.T."/>
            <person name="Henningsen E."/>
            <person name="Hirsch C.D."/>
            <person name="Visser B."/>
            <person name="Pretorius Z.A."/>
            <person name="Steffenson B.J."/>
            <person name="Schwessinger B."/>
            <person name="Dodds P.N."/>
            <person name="Figueroa M."/>
        </authorList>
    </citation>
    <scope>NUCLEOTIDE SEQUENCE [LARGE SCALE GENOMIC DNA]</scope>
    <source>
        <strain evidence="2">21-0</strain>
    </source>
</reference>
<organism evidence="2 3">
    <name type="scientific">Puccinia graminis f. sp. tritici</name>
    <dbReference type="NCBI Taxonomy" id="56615"/>
    <lineage>
        <taxon>Eukaryota</taxon>
        <taxon>Fungi</taxon>
        <taxon>Dikarya</taxon>
        <taxon>Basidiomycota</taxon>
        <taxon>Pucciniomycotina</taxon>
        <taxon>Pucciniomycetes</taxon>
        <taxon>Pucciniales</taxon>
        <taxon>Pucciniaceae</taxon>
        <taxon>Puccinia</taxon>
    </lineage>
</organism>
<feature type="region of interest" description="Disordered" evidence="1">
    <location>
        <begin position="78"/>
        <end position="100"/>
    </location>
</feature>
<evidence type="ECO:0000256" key="1">
    <source>
        <dbReference type="SAM" id="MobiDB-lite"/>
    </source>
</evidence>
<evidence type="ECO:0000313" key="2">
    <source>
        <dbReference type="EMBL" id="KAA1094284.1"/>
    </source>
</evidence>
<feature type="compositionally biased region" description="Polar residues" evidence="1">
    <location>
        <begin position="1"/>
        <end position="15"/>
    </location>
</feature>
<feature type="compositionally biased region" description="Polar residues" evidence="1">
    <location>
        <begin position="30"/>
        <end position="47"/>
    </location>
</feature>
<feature type="compositionally biased region" description="Basic residues" evidence="1">
    <location>
        <begin position="48"/>
        <end position="57"/>
    </location>
</feature>
<accession>A0A5B0P0P0</accession>
<comment type="caution">
    <text evidence="2">The sequence shown here is derived from an EMBL/GenBank/DDBJ whole genome shotgun (WGS) entry which is preliminary data.</text>
</comment>
<sequence>MTGSSDLLLISSRSGTDPDLLEPESLVPPKNSNKVSSESWTPIATSGKSRRNKKKKKVPMETETIRYPEWTPDVSTYLNKPIKNTRKPRKKKSKHLFKFS</sequence>
<gene>
    <name evidence="2" type="ORF">PGT21_016512</name>
</gene>